<dbReference type="GO" id="GO:0005992">
    <property type="term" value="P:trehalose biosynthetic process"/>
    <property type="evidence" value="ECO:0007669"/>
    <property type="project" value="InterPro"/>
</dbReference>
<reference evidence="3" key="1">
    <citation type="submission" date="2022-07" db="EMBL/GenBank/DDBJ databases">
        <title>Phylogenomic reconstructions and comparative analyses of Kickxellomycotina fungi.</title>
        <authorList>
            <person name="Reynolds N.K."/>
            <person name="Stajich J.E."/>
            <person name="Barry K."/>
            <person name="Grigoriev I.V."/>
            <person name="Crous P."/>
            <person name="Smith M.E."/>
        </authorList>
    </citation>
    <scope>NUCLEOTIDE SEQUENCE</scope>
    <source>
        <strain evidence="3">RSA 861</strain>
    </source>
</reference>
<feature type="region of interest" description="Disordered" evidence="2">
    <location>
        <begin position="792"/>
        <end position="820"/>
    </location>
</feature>
<dbReference type="EMBL" id="JANBPT010000360">
    <property type="protein sequence ID" value="KAJ1922999.1"/>
    <property type="molecule type" value="Genomic_DNA"/>
</dbReference>
<dbReference type="InterPro" id="IPR036412">
    <property type="entry name" value="HAD-like_sf"/>
</dbReference>
<dbReference type="GO" id="GO:0004805">
    <property type="term" value="F:trehalose-phosphatase activity"/>
    <property type="evidence" value="ECO:0007669"/>
    <property type="project" value="TreeGrafter"/>
</dbReference>
<dbReference type="Gene3D" id="3.40.50.2000">
    <property type="entry name" value="Glycogen Phosphorylase B"/>
    <property type="match status" value="2"/>
</dbReference>
<feature type="compositionally biased region" description="Polar residues" evidence="2">
    <location>
        <begin position="798"/>
        <end position="810"/>
    </location>
</feature>
<feature type="compositionally biased region" description="Low complexity" evidence="2">
    <location>
        <begin position="1077"/>
        <end position="1094"/>
    </location>
</feature>
<dbReference type="GO" id="GO:0003825">
    <property type="term" value="F:alpha,alpha-trehalose-phosphate synthase (UDP-forming) activity"/>
    <property type="evidence" value="ECO:0007669"/>
    <property type="project" value="TreeGrafter"/>
</dbReference>
<evidence type="ECO:0000256" key="2">
    <source>
        <dbReference type="SAM" id="MobiDB-lite"/>
    </source>
</evidence>
<sequence length="1148" mass="125550">MTTSDASRVLVVSLFAPFTVDLAPSTEPAGSTPQRRSSVRRLSVRPKDKLKLSTEAQLRPSRRYSQLEQRDGPAQIGAQCQAAAKSLQDTAANEQCQNAATSLHGLSDNHPKPIGGKCQAAATSLHDNDPKPVGGQCQSAAKSLHGLLDGSPKPAGNQCQNAATSLQPPAMRHHFLSDSPGTFSRSSSATPGGSGPLLCPNLRHSHSSANVAPTSQPVRAADLFGPGQAFSPDAQIPPLELEGSTADPTSLTFSKKSAARAAAMAQTRGTGSETPEVVPTTHIRTPSSDADAPSFTVDPLNVGNIGLFNAVHSSPRTANNHLFIGTLGTDTDDWDPATQHAVADRLYSRYSTFPVYVTQAEIEGHYNQFCKQALWPMFHYILPEYPKSMGWEKEAWEACLAVHRHFADAVVAVYQEGDVVWINDYHLMLLPGMLRQRLPSCKIGFFLHVPFPSSEVFRCLHVRKEILRGLLGADLIGFQTFSFARHFAHTCSRILSCETSPTGIHLPNSDVAVGIFPIGIDPVALERKKNQPEVQDMARFLRDKYAGRKVIIGRDKLDHVKGVRQKLLAFENFLARYPEWRGKVVLIQIALSTAEANETQSHVSDVVARINSRFGSISYQPVVFLHQDIAFDQYLALLTFADVFINTSLRDGMNLTSHEYIICQETSHNPLIISEFAGTYGLLGAAALRVNPWDATETAEAMREALTMSEEERTVRWRELYRNVTTNTSRTWVESFVDDLEKTHDDTFHRYGGAATTLPKLRPAEDILPGFREAPGRRLLLLNYDSLMESYGQFGDPATTNDPEQPSPSDGATRRDNAPVCRGHAGRVATVLRRLTSDPRNLVYVLSGRTKASLDRRLGDVPQLGLTAENGCFVRSPGRTTWEDHVPNEDMAWREPVREILEYYQERTPGSWLEQKDVALVWHYRSAANPSYGAWQAGECQNHIDDALAPSYPIHVIPGSKSLEVTLKGTTKATVVQRILDAIHPPDEVGYVLAIGCDRGDEEMFRVLTQPRGHYAVSSHPPTPGNASTPMSASPPLTATVTTDTDQPASRFQQPQQQPLQAEGDVVDPNVHLQHRSTAPPTTASTAASTLSPAGGSGSQIRPTVVTCATGARSIKAQFFIPNVEAVRQCLEVLADAEEKDDNGVQKA</sequence>
<dbReference type="Pfam" id="PF02358">
    <property type="entry name" value="Trehalose_PPase"/>
    <property type="match status" value="1"/>
</dbReference>
<accession>A0A9W8A5J6</accession>
<feature type="region of interest" description="Disordered" evidence="2">
    <location>
        <begin position="177"/>
        <end position="212"/>
    </location>
</feature>
<name>A0A9W8A5J6_9FUNG</name>
<dbReference type="FunFam" id="3.40.50.2000:FF:000036">
    <property type="entry name" value="Alpha,alpha-trehalose-phosphate synthase subunit Tps2"/>
    <property type="match status" value="1"/>
</dbReference>
<dbReference type="InterPro" id="IPR023214">
    <property type="entry name" value="HAD_sf"/>
</dbReference>
<evidence type="ECO:0000256" key="1">
    <source>
        <dbReference type="ARBA" id="ARBA00005409"/>
    </source>
</evidence>
<feature type="compositionally biased region" description="Polar residues" evidence="2">
    <location>
        <begin position="179"/>
        <end position="191"/>
    </location>
</feature>
<dbReference type="GO" id="GO:0005829">
    <property type="term" value="C:cytosol"/>
    <property type="evidence" value="ECO:0007669"/>
    <property type="project" value="TreeGrafter"/>
</dbReference>
<dbReference type="Gene3D" id="3.40.50.1000">
    <property type="entry name" value="HAD superfamily/HAD-like"/>
    <property type="match status" value="2"/>
</dbReference>
<comment type="similarity">
    <text evidence="1">In the N-terminal section; belongs to the glycosyltransferase 20 family.</text>
</comment>
<dbReference type="PANTHER" id="PTHR10788:SF15">
    <property type="entry name" value="TREHALOSE SYNTHASE COMPLEX REGULATORY SUBUNIT TPS3-RELATED"/>
    <property type="match status" value="1"/>
</dbReference>
<dbReference type="Pfam" id="PF00982">
    <property type="entry name" value="Glyco_transf_20"/>
    <property type="match status" value="1"/>
</dbReference>
<evidence type="ECO:0000313" key="3">
    <source>
        <dbReference type="EMBL" id="KAJ1922999.1"/>
    </source>
</evidence>
<dbReference type="PANTHER" id="PTHR10788">
    <property type="entry name" value="TREHALOSE-6-PHOSPHATE SYNTHASE"/>
    <property type="match status" value="1"/>
</dbReference>
<dbReference type="GO" id="GO:0005946">
    <property type="term" value="C:alpha,alpha-trehalose-phosphate synthase complex (UDP-forming)"/>
    <property type="evidence" value="ECO:0007669"/>
    <property type="project" value="TreeGrafter"/>
</dbReference>
<dbReference type="InterPro" id="IPR003337">
    <property type="entry name" value="Trehalose_PPase"/>
</dbReference>
<dbReference type="InterPro" id="IPR001830">
    <property type="entry name" value="Glyco_trans_20"/>
</dbReference>
<comment type="caution">
    <text evidence="3">The sequence shown here is derived from an EMBL/GenBank/DDBJ whole genome shotgun (WGS) entry which is preliminary data.</text>
</comment>
<feature type="compositionally biased region" description="Polar residues" evidence="2">
    <location>
        <begin position="1025"/>
        <end position="1052"/>
    </location>
</feature>
<dbReference type="OrthoDB" id="755951at2759"/>
<dbReference type="SUPFAM" id="SSF53756">
    <property type="entry name" value="UDP-Glycosyltransferase/glycogen phosphorylase"/>
    <property type="match status" value="1"/>
</dbReference>
<gene>
    <name evidence="3" type="primary">TPS3</name>
    <name evidence="3" type="ORF">IWQ60_006150</name>
</gene>
<dbReference type="Proteomes" id="UP001150569">
    <property type="component" value="Unassembled WGS sequence"/>
</dbReference>
<dbReference type="NCBIfam" id="TIGR00685">
    <property type="entry name" value="T6PP"/>
    <property type="match status" value="1"/>
</dbReference>
<proteinExistence type="inferred from homology"/>
<keyword evidence="4" id="KW-1185">Reference proteome</keyword>
<dbReference type="CDD" id="cd03788">
    <property type="entry name" value="GT20_TPS"/>
    <property type="match status" value="1"/>
</dbReference>
<dbReference type="SUPFAM" id="SSF56784">
    <property type="entry name" value="HAD-like"/>
    <property type="match status" value="1"/>
</dbReference>
<feature type="region of interest" description="Disordered" evidence="2">
    <location>
        <begin position="1015"/>
        <end position="1102"/>
    </location>
</feature>
<organism evidence="3 4">
    <name type="scientific">Tieghemiomyces parasiticus</name>
    <dbReference type="NCBI Taxonomy" id="78921"/>
    <lineage>
        <taxon>Eukaryota</taxon>
        <taxon>Fungi</taxon>
        <taxon>Fungi incertae sedis</taxon>
        <taxon>Zoopagomycota</taxon>
        <taxon>Kickxellomycotina</taxon>
        <taxon>Dimargaritomycetes</taxon>
        <taxon>Dimargaritales</taxon>
        <taxon>Dimargaritaceae</taxon>
        <taxon>Tieghemiomyces</taxon>
    </lineage>
</organism>
<dbReference type="AlphaFoldDB" id="A0A9W8A5J6"/>
<protein>
    <submittedName>
        <fullName evidence="3">Trehalose-6-P synthase/phosphatase complex subunit</fullName>
    </submittedName>
</protein>
<dbReference type="CDD" id="cd01627">
    <property type="entry name" value="HAD_TPP"/>
    <property type="match status" value="1"/>
</dbReference>
<feature type="region of interest" description="Disordered" evidence="2">
    <location>
        <begin position="22"/>
        <end position="72"/>
    </location>
</feature>
<evidence type="ECO:0000313" key="4">
    <source>
        <dbReference type="Proteomes" id="UP001150569"/>
    </source>
</evidence>